<dbReference type="InterPro" id="IPR018195">
    <property type="entry name" value="Transferrin_Fe_BS"/>
</dbReference>
<evidence type="ECO:0000259" key="3">
    <source>
        <dbReference type="PROSITE" id="PS51408"/>
    </source>
</evidence>
<dbReference type="PANTHER" id="PTHR11485:SF29">
    <property type="entry name" value="TRANSFERRIN 2"/>
    <property type="match status" value="1"/>
</dbReference>
<keyword evidence="5" id="KW-1185">Reference proteome</keyword>
<gene>
    <name evidence="4" type="ORF">PLOB_00008568</name>
</gene>
<dbReference type="PANTHER" id="PTHR11485">
    <property type="entry name" value="TRANSFERRIN"/>
    <property type="match status" value="1"/>
</dbReference>
<dbReference type="Pfam" id="PF00405">
    <property type="entry name" value="Transferrin"/>
    <property type="match status" value="1"/>
</dbReference>
<organism evidence="4 5">
    <name type="scientific">Porites lobata</name>
    <dbReference type="NCBI Taxonomy" id="104759"/>
    <lineage>
        <taxon>Eukaryota</taxon>
        <taxon>Metazoa</taxon>
        <taxon>Cnidaria</taxon>
        <taxon>Anthozoa</taxon>
        <taxon>Hexacorallia</taxon>
        <taxon>Scleractinia</taxon>
        <taxon>Fungiina</taxon>
        <taxon>Poritidae</taxon>
        <taxon>Porites</taxon>
    </lineage>
</organism>
<comment type="caution">
    <text evidence="4">The sequence shown here is derived from an EMBL/GenBank/DDBJ whole genome shotgun (WGS) entry which is preliminary data.</text>
</comment>
<accession>A0ABN8NA04</accession>
<dbReference type="InterPro" id="IPR001156">
    <property type="entry name" value="Transferrin-like_dom"/>
</dbReference>
<feature type="chain" id="PRO_5045273183" description="Transferrin-like domain-containing protein" evidence="2">
    <location>
        <begin position="20"/>
        <end position="401"/>
    </location>
</feature>
<dbReference type="Proteomes" id="UP001159405">
    <property type="component" value="Unassembled WGS sequence"/>
</dbReference>
<dbReference type="SMART" id="SM00094">
    <property type="entry name" value="TR_FER"/>
    <property type="match status" value="1"/>
</dbReference>
<protein>
    <recommendedName>
        <fullName evidence="3">Transferrin-like domain-containing protein</fullName>
    </recommendedName>
</protein>
<dbReference type="Gene3D" id="3.40.190.10">
    <property type="entry name" value="Periplasmic binding protein-like II"/>
    <property type="match status" value="2"/>
</dbReference>
<dbReference type="EMBL" id="CALNXK010000014">
    <property type="protein sequence ID" value="CAH3046447.1"/>
    <property type="molecule type" value="Genomic_DNA"/>
</dbReference>
<reference evidence="4 5" key="1">
    <citation type="submission" date="2022-05" db="EMBL/GenBank/DDBJ databases">
        <authorList>
            <consortium name="Genoscope - CEA"/>
            <person name="William W."/>
        </authorList>
    </citation>
    <scope>NUCLEOTIDE SEQUENCE [LARGE SCALE GENOMIC DNA]</scope>
</reference>
<evidence type="ECO:0000256" key="1">
    <source>
        <dbReference type="ARBA" id="ARBA00022737"/>
    </source>
</evidence>
<keyword evidence="1" id="KW-0677">Repeat</keyword>
<evidence type="ECO:0000313" key="4">
    <source>
        <dbReference type="EMBL" id="CAH3046447.1"/>
    </source>
</evidence>
<evidence type="ECO:0000313" key="5">
    <source>
        <dbReference type="Proteomes" id="UP001159405"/>
    </source>
</evidence>
<keyword evidence="2" id="KW-0732">Signal</keyword>
<name>A0ABN8NA04_9CNID</name>
<dbReference type="CDD" id="cd13529">
    <property type="entry name" value="PBP2_transferrin"/>
    <property type="match status" value="1"/>
</dbReference>
<dbReference type="PRINTS" id="PR00422">
    <property type="entry name" value="TRANSFERRIN"/>
</dbReference>
<dbReference type="PROSITE" id="PS51408">
    <property type="entry name" value="TRANSFERRIN_LIKE_4"/>
    <property type="match status" value="1"/>
</dbReference>
<proteinExistence type="predicted"/>
<dbReference type="SUPFAM" id="SSF53850">
    <property type="entry name" value="Periplasmic binding protein-like II"/>
    <property type="match status" value="1"/>
</dbReference>
<feature type="signal peptide" evidence="2">
    <location>
        <begin position="1"/>
        <end position="19"/>
    </location>
</feature>
<feature type="domain" description="Transferrin-like" evidence="3">
    <location>
        <begin position="24"/>
        <end position="360"/>
    </location>
</feature>
<dbReference type="PROSITE" id="PS00207">
    <property type="entry name" value="TRANSFERRIN_LIKE_3"/>
    <property type="match status" value="1"/>
</dbReference>
<evidence type="ECO:0000256" key="2">
    <source>
        <dbReference type="SAM" id="SignalP"/>
    </source>
</evidence>
<sequence length="401" mass="43789">MLPVVVAVVLFGHFISSSSIETGVRWCCISKLEMVKCQHLMNVTLQVTSLASLTCVNGGSLENCMKMIANGSADVITLGDEHIYQAGSQHGLAPIVAEDYGNHEDGLSSYAVALIKSNLSKEISLATLERSRTCHPSAGDSVGWTAPVGYLIGHGMMTSKDCNPYVSSGQFFQKSCVPGALSRKYNPEGSNPSKLCGICSNQKTCPRNASERYYGYHGAYRCLTEGAGDVAFVSHLSVFDFTGLENDLNPGEDFGLLCPDGNRKDVGNFQTCNLARIPSRVIMGRPDGDEMKSIKQKLLHLQEFLLLKPDLFQLFNSSAYGSKDLLLKDSTVKLIDVKEKNSTEAWLGEKYFKALKTLRSCQTVAAAARSFGETLKTWKVGQLLCFYLVLFFSLSSMCLVQ</sequence>